<organism evidence="1 2">
    <name type="scientific">Chlorovirus heliozoae</name>
    <dbReference type="NCBI Taxonomy" id="322019"/>
    <lineage>
        <taxon>Viruses</taxon>
        <taxon>Varidnaviria</taxon>
        <taxon>Bamfordvirae</taxon>
        <taxon>Nucleocytoviricota</taxon>
        <taxon>Megaviricetes</taxon>
        <taxon>Algavirales</taxon>
        <taxon>Phycodnaviridae</taxon>
        <taxon>Chlorovirus</taxon>
    </lineage>
</organism>
<evidence type="ECO:0000313" key="1">
    <source>
        <dbReference type="EMBL" id="ABT16831.1"/>
    </source>
</evidence>
<dbReference type="RefSeq" id="YP_001427178.1">
    <property type="nucleotide sequence ID" value="NC_008724.1"/>
</dbReference>
<dbReference type="Proteomes" id="UP000202420">
    <property type="component" value="Segment"/>
</dbReference>
<dbReference type="OrthoDB" id="37699at10239"/>
<accession>A7K9V7</accession>
<keyword evidence="2" id="KW-1185">Reference proteome</keyword>
<gene>
    <name evidence="1" type="primary">z697L</name>
    <name evidence="1" type="ORF">ATCV1_z697L</name>
</gene>
<dbReference type="GeneID" id="5470532"/>
<name>A7K9V7_9PHYC</name>
<proteinExistence type="predicted"/>
<dbReference type="EMBL" id="EF101928">
    <property type="protein sequence ID" value="ABT16831.1"/>
    <property type="molecule type" value="Genomic_DNA"/>
</dbReference>
<dbReference type="KEGG" id="vg:5470532"/>
<reference evidence="1 2" key="1">
    <citation type="submission" date="2006-09" db="EMBL/GenBank/DDBJ databases">
        <title>Sequence and annotation of the 288-kb ATCV-1 virus that infects an endosymbiotic Chlorella strain of the heliozoon Acanthocystis turfacea.</title>
        <authorList>
            <person name="Fitzgerald L.A."/>
            <person name="Graves M.V."/>
            <person name="Li X."/>
            <person name="Pfitzner A.J.P."/>
            <person name="Hartigan J."/>
            <person name="Van Etten J.L."/>
        </authorList>
    </citation>
    <scope>NUCLEOTIDE SEQUENCE [LARGE SCALE GENOMIC DNA]</scope>
    <source>
        <strain evidence="1 2">ATCV-1</strain>
    </source>
</reference>
<sequence length="131" mass="14264">MMGPKVIPTLVVPNCWTENSAERMPIVIEITAVREIPVNFSIPSTADITLMAGVRIPSAVINEKLTMTRAITTRRNHLARLMKSMNLVWGRVSRLATPNSDAFGSTACLMMAYSAKAPPSPLSLMPITIPT</sequence>
<evidence type="ECO:0000313" key="2">
    <source>
        <dbReference type="Proteomes" id="UP000202420"/>
    </source>
</evidence>
<protein>
    <submittedName>
        <fullName evidence="1">Uncharacterized protein z697L</fullName>
    </submittedName>
</protein>